<reference evidence="1" key="1">
    <citation type="journal article" date="2021" name="bioRxiv">
        <title>Whole Genome Assembly and Annotation of Northern Wild Rice, Zizania palustris L., Supports a Whole Genome Duplication in the Zizania Genus.</title>
        <authorList>
            <person name="Haas M."/>
            <person name="Kono T."/>
            <person name="Macchietto M."/>
            <person name="Millas R."/>
            <person name="McGilp L."/>
            <person name="Shao M."/>
            <person name="Duquette J."/>
            <person name="Hirsch C.N."/>
            <person name="Kimball J."/>
        </authorList>
    </citation>
    <scope>NUCLEOTIDE SEQUENCE</scope>
    <source>
        <tissue evidence="1">Fresh leaf tissue</tissue>
    </source>
</reference>
<keyword evidence="2" id="KW-1185">Reference proteome</keyword>
<sequence>MDGIIGTVAHGNVRVHEDAGQAANFSAQEYLFPNAAARRPPHLCCFACGFQQPQSACTLHRSSSTINNSAVTPVSFIAPAGRRRQG</sequence>
<comment type="caution">
    <text evidence="1">The sequence shown here is derived from an EMBL/GenBank/DDBJ whole genome shotgun (WGS) entry which is preliminary data.</text>
</comment>
<dbReference type="Proteomes" id="UP000729402">
    <property type="component" value="Unassembled WGS sequence"/>
</dbReference>
<reference evidence="1" key="2">
    <citation type="submission" date="2021-02" db="EMBL/GenBank/DDBJ databases">
        <authorList>
            <person name="Kimball J.A."/>
            <person name="Haas M.W."/>
            <person name="Macchietto M."/>
            <person name="Kono T."/>
            <person name="Duquette J."/>
            <person name="Shao M."/>
        </authorList>
    </citation>
    <scope>NUCLEOTIDE SEQUENCE</scope>
    <source>
        <tissue evidence="1">Fresh leaf tissue</tissue>
    </source>
</reference>
<dbReference type="AlphaFoldDB" id="A0A8J5SU71"/>
<organism evidence="1 2">
    <name type="scientific">Zizania palustris</name>
    <name type="common">Northern wild rice</name>
    <dbReference type="NCBI Taxonomy" id="103762"/>
    <lineage>
        <taxon>Eukaryota</taxon>
        <taxon>Viridiplantae</taxon>
        <taxon>Streptophyta</taxon>
        <taxon>Embryophyta</taxon>
        <taxon>Tracheophyta</taxon>
        <taxon>Spermatophyta</taxon>
        <taxon>Magnoliopsida</taxon>
        <taxon>Liliopsida</taxon>
        <taxon>Poales</taxon>
        <taxon>Poaceae</taxon>
        <taxon>BOP clade</taxon>
        <taxon>Oryzoideae</taxon>
        <taxon>Oryzeae</taxon>
        <taxon>Zizaniinae</taxon>
        <taxon>Zizania</taxon>
    </lineage>
</organism>
<accession>A0A8J5SU71</accession>
<gene>
    <name evidence="1" type="ORF">GUJ93_ZPchr0003g16860</name>
</gene>
<protein>
    <submittedName>
        <fullName evidence="1">Uncharacterized protein</fullName>
    </submittedName>
</protein>
<name>A0A8J5SU71_ZIZPA</name>
<evidence type="ECO:0000313" key="1">
    <source>
        <dbReference type="EMBL" id="KAG8061791.1"/>
    </source>
</evidence>
<dbReference type="EMBL" id="JAAALK010000286">
    <property type="protein sequence ID" value="KAG8061791.1"/>
    <property type="molecule type" value="Genomic_DNA"/>
</dbReference>
<proteinExistence type="predicted"/>
<evidence type="ECO:0000313" key="2">
    <source>
        <dbReference type="Proteomes" id="UP000729402"/>
    </source>
</evidence>